<evidence type="ECO:0000313" key="7">
    <source>
        <dbReference type="EMBL" id="NMH61521.1"/>
    </source>
</evidence>
<dbReference type="InterPro" id="IPR017961">
    <property type="entry name" value="DNA_pol_Y-fam_little_finger"/>
</dbReference>
<dbReference type="Pfam" id="PF00817">
    <property type="entry name" value="IMS"/>
    <property type="match status" value="1"/>
</dbReference>
<gene>
    <name evidence="7" type="ORF">HCJ96_15935</name>
</gene>
<dbReference type="EMBL" id="JAATNW010000010">
    <property type="protein sequence ID" value="NMH61521.1"/>
    <property type="molecule type" value="Genomic_DNA"/>
</dbReference>
<dbReference type="CDD" id="cd01700">
    <property type="entry name" value="PolY_Pol_V_umuC"/>
    <property type="match status" value="1"/>
</dbReference>
<comment type="similarity">
    <text evidence="1">Belongs to the DNA polymerase type-Y family.</text>
</comment>
<organism evidence="7 8">
    <name type="scientific">Alteromonas ponticola</name>
    <dbReference type="NCBI Taxonomy" id="2720613"/>
    <lineage>
        <taxon>Bacteria</taxon>
        <taxon>Pseudomonadati</taxon>
        <taxon>Pseudomonadota</taxon>
        <taxon>Gammaproteobacteria</taxon>
        <taxon>Alteromonadales</taxon>
        <taxon>Alteromonadaceae</taxon>
        <taxon>Alteromonas/Salinimonas group</taxon>
        <taxon>Alteromonas</taxon>
    </lineage>
</organism>
<evidence type="ECO:0000256" key="2">
    <source>
        <dbReference type="ARBA" id="ARBA00022763"/>
    </source>
</evidence>
<dbReference type="InterPro" id="IPR025188">
    <property type="entry name" value="DUF4113"/>
</dbReference>
<evidence type="ECO:0000256" key="4">
    <source>
        <dbReference type="ARBA" id="ARBA00023204"/>
    </source>
</evidence>
<keyword evidence="5" id="KW-0742">SOS response</keyword>
<evidence type="ECO:0000256" key="5">
    <source>
        <dbReference type="ARBA" id="ARBA00023236"/>
    </source>
</evidence>
<dbReference type="Gene3D" id="3.40.1170.60">
    <property type="match status" value="1"/>
</dbReference>
<name>A0ABX1R7N0_9ALTE</name>
<evidence type="ECO:0000256" key="1">
    <source>
        <dbReference type="ARBA" id="ARBA00010945"/>
    </source>
</evidence>
<keyword evidence="8" id="KW-1185">Reference proteome</keyword>
<protein>
    <submittedName>
        <fullName evidence="7">Y-family DNA polymerase</fullName>
    </submittedName>
</protein>
<evidence type="ECO:0000313" key="8">
    <source>
        <dbReference type="Proteomes" id="UP000709336"/>
    </source>
</evidence>
<keyword evidence="2" id="KW-0227">DNA damage</keyword>
<dbReference type="InterPro" id="IPR043502">
    <property type="entry name" value="DNA/RNA_pol_sf"/>
</dbReference>
<dbReference type="RefSeq" id="WP_169212106.1">
    <property type="nucleotide sequence ID" value="NZ_JAATNW010000010.1"/>
</dbReference>
<dbReference type="Pfam" id="PF13438">
    <property type="entry name" value="DUF4113"/>
    <property type="match status" value="1"/>
</dbReference>
<reference evidence="7 8" key="1">
    <citation type="submission" date="2020-03" db="EMBL/GenBank/DDBJ databases">
        <title>Alteromonas ponticola sp. nov., isolated from seawater.</title>
        <authorList>
            <person name="Yoon J.-H."/>
            <person name="Kim Y.-O."/>
        </authorList>
    </citation>
    <scope>NUCLEOTIDE SEQUENCE [LARGE SCALE GENOMIC DNA]</scope>
    <source>
        <strain evidence="7 8">MYP5</strain>
    </source>
</reference>
<accession>A0ABX1R7N0</accession>
<evidence type="ECO:0000256" key="3">
    <source>
        <dbReference type="ARBA" id="ARBA00023199"/>
    </source>
</evidence>
<proteinExistence type="inferred from homology"/>
<dbReference type="Pfam" id="PF11799">
    <property type="entry name" value="IMS_C"/>
    <property type="match status" value="1"/>
</dbReference>
<dbReference type="InterPro" id="IPR050116">
    <property type="entry name" value="DNA_polymerase-Y"/>
</dbReference>
<dbReference type="InterPro" id="IPR001126">
    <property type="entry name" value="UmuC"/>
</dbReference>
<dbReference type="Proteomes" id="UP000709336">
    <property type="component" value="Unassembled WGS sequence"/>
</dbReference>
<keyword evidence="4" id="KW-0234">DNA repair</keyword>
<dbReference type="SUPFAM" id="SSF56672">
    <property type="entry name" value="DNA/RNA polymerases"/>
    <property type="match status" value="1"/>
</dbReference>
<dbReference type="PANTHER" id="PTHR11076">
    <property type="entry name" value="DNA REPAIR POLYMERASE UMUC / TRANSFERASE FAMILY MEMBER"/>
    <property type="match status" value="1"/>
</dbReference>
<evidence type="ECO:0000259" key="6">
    <source>
        <dbReference type="PROSITE" id="PS50173"/>
    </source>
</evidence>
<dbReference type="PANTHER" id="PTHR11076:SF34">
    <property type="entry name" value="PROTEIN UMUC"/>
    <property type="match status" value="1"/>
</dbReference>
<dbReference type="PROSITE" id="PS50173">
    <property type="entry name" value="UMUC"/>
    <property type="match status" value="1"/>
</dbReference>
<keyword evidence="3" id="KW-0741">SOS mutagenesis</keyword>
<dbReference type="InterPro" id="IPR043128">
    <property type="entry name" value="Rev_trsase/Diguanyl_cyclase"/>
</dbReference>
<sequence>MYALVDAVSMYASAEKVFDPAIRNRPVLVLSNNDGCVIAACPIAKRLGLKNFVPYFQIEKQARAVNAVVRSSNYALYADLSSRMMDVCELACSEAHIYSIDECFLKFDFNDAEQNWFAFGEALRRKIWKEVRLPVGVGFGPTPTLAKAANHAAKKVQGFNGVAVLSAAEERNRVLSMMAATDVWGVGKRLGRRFDDMGIKTAQDLASHCPLNIGKQFSVVVENTVRELNGELRLSWHDVRPDKKELYSTRSFGERITEKEQLRYALTMHAQIACKKLRKQNSGTKSVVLFAASSPHDTKGYYKETVFKQFPFATADTRVIVAAVSKAVDKIYKTGVDFYKCGVGLLDLTEQFQSQGDLFSSSPDDTQLMRCLDAINTKFGRNALQFAAVGAEQKFHMKQAFLSPRYTTRWSDIPRIKC</sequence>
<dbReference type="Gene3D" id="3.30.70.270">
    <property type="match status" value="1"/>
</dbReference>
<feature type="domain" description="UmuC" evidence="6">
    <location>
        <begin position="2"/>
        <end position="187"/>
    </location>
</feature>
<comment type="caution">
    <text evidence="7">The sequence shown here is derived from an EMBL/GenBank/DDBJ whole genome shotgun (WGS) entry which is preliminary data.</text>
</comment>